<evidence type="ECO:0000256" key="1">
    <source>
        <dbReference type="SAM" id="MobiDB-lite"/>
    </source>
</evidence>
<keyword evidence="2" id="KW-0732">Signal</keyword>
<name>A0AAW1SHR8_9CHLO</name>
<feature type="region of interest" description="Disordered" evidence="1">
    <location>
        <begin position="69"/>
        <end position="151"/>
    </location>
</feature>
<gene>
    <name evidence="3" type="ORF">WJX74_010638</name>
</gene>
<feature type="compositionally biased region" description="Gly residues" evidence="1">
    <location>
        <begin position="88"/>
        <end position="111"/>
    </location>
</feature>
<dbReference type="EMBL" id="JALJOS010000001">
    <property type="protein sequence ID" value="KAK9845102.1"/>
    <property type="molecule type" value="Genomic_DNA"/>
</dbReference>
<feature type="signal peptide" evidence="2">
    <location>
        <begin position="1"/>
        <end position="28"/>
    </location>
</feature>
<evidence type="ECO:0000313" key="4">
    <source>
        <dbReference type="Proteomes" id="UP001438707"/>
    </source>
</evidence>
<dbReference type="AlphaFoldDB" id="A0AAW1SHR8"/>
<feature type="compositionally biased region" description="Acidic residues" evidence="1">
    <location>
        <begin position="129"/>
        <end position="151"/>
    </location>
</feature>
<accession>A0AAW1SHR8</accession>
<feature type="chain" id="PRO_5043508846" evidence="2">
    <location>
        <begin position="29"/>
        <end position="151"/>
    </location>
</feature>
<protein>
    <submittedName>
        <fullName evidence="3">Uncharacterized protein</fullName>
    </submittedName>
</protein>
<dbReference type="Proteomes" id="UP001438707">
    <property type="component" value="Unassembled WGS sequence"/>
</dbReference>
<proteinExistence type="predicted"/>
<reference evidence="3 4" key="1">
    <citation type="journal article" date="2024" name="Nat. Commun.">
        <title>Phylogenomics reveals the evolutionary origins of lichenization in chlorophyte algae.</title>
        <authorList>
            <person name="Puginier C."/>
            <person name="Libourel C."/>
            <person name="Otte J."/>
            <person name="Skaloud P."/>
            <person name="Haon M."/>
            <person name="Grisel S."/>
            <person name="Petersen M."/>
            <person name="Berrin J.G."/>
            <person name="Delaux P.M."/>
            <person name="Dal Grande F."/>
            <person name="Keller J."/>
        </authorList>
    </citation>
    <scope>NUCLEOTIDE SEQUENCE [LARGE SCALE GENOMIC DNA]</scope>
    <source>
        <strain evidence="3 4">SAG 2145</strain>
    </source>
</reference>
<evidence type="ECO:0000313" key="3">
    <source>
        <dbReference type="EMBL" id="KAK9845102.1"/>
    </source>
</evidence>
<evidence type="ECO:0000256" key="2">
    <source>
        <dbReference type="SAM" id="SignalP"/>
    </source>
</evidence>
<feature type="compositionally biased region" description="Polar residues" evidence="1">
    <location>
        <begin position="114"/>
        <end position="124"/>
    </location>
</feature>
<sequence>MATANCRCFALLGATLLLVCVLGDFGQARPVGPEVDLEAPNHPRSLLHDDYELDLVINIDPTFTGPTIYSAQGGNGGPGGDALNQGNVTGGAGGSGGSAIGAQGGRGGDGGNATIYTVNASDTSIQDESTQEDDAQEDDAQDESAQDESEQ</sequence>
<comment type="caution">
    <text evidence="3">The sequence shown here is derived from an EMBL/GenBank/DDBJ whole genome shotgun (WGS) entry which is preliminary data.</text>
</comment>
<organism evidence="3 4">
    <name type="scientific">Apatococcus lobatus</name>
    <dbReference type="NCBI Taxonomy" id="904363"/>
    <lineage>
        <taxon>Eukaryota</taxon>
        <taxon>Viridiplantae</taxon>
        <taxon>Chlorophyta</taxon>
        <taxon>core chlorophytes</taxon>
        <taxon>Trebouxiophyceae</taxon>
        <taxon>Chlorellales</taxon>
        <taxon>Chlorellaceae</taxon>
        <taxon>Apatococcus</taxon>
    </lineage>
</organism>
<keyword evidence="4" id="KW-1185">Reference proteome</keyword>